<gene>
    <name evidence="2" type="ORF">Ahy_B10g104245</name>
</gene>
<protein>
    <submittedName>
        <fullName evidence="2">Uncharacterized protein</fullName>
    </submittedName>
</protein>
<evidence type="ECO:0000313" key="3">
    <source>
        <dbReference type="Proteomes" id="UP000289738"/>
    </source>
</evidence>
<evidence type="ECO:0000313" key="2">
    <source>
        <dbReference type="EMBL" id="RYQ84768.1"/>
    </source>
</evidence>
<name>A0A444X515_ARAHY</name>
<feature type="compositionally biased region" description="Polar residues" evidence="1">
    <location>
        <begin position="1"/>
        <end position="19"/>
    </location>
</feature>
<feature type="compositionally biased region" description="Basic and acidic residues" evidence="1">
    <location>
        <begin position="166"/>
        <end position="177"/>
    </location>
</feature>
<evidence type="ECO:0000256" key="1">
    <source>
        <dbReference type="SAM" id="MobiDB-lite"/>
    </source>
</evidence>
<feature type="region of interest" description="Disordered" evidence="1">
    <location>
        <begin position="1"/>
        <end position="40"/>
    </location>
</feature>
<keyword evidence="3" id="KW-1185">Reference proteome</keyword>
<organism evidence="2 3">
    <name type="scientific">Arachis hypogaea</name>
    <name type="common">Peanut</name>
    <dbReference type="NCBI Taxonomy" id="3818"/>
    <lineage>
        <taxon>Eukaryota</taxon>
        <taxon>Viridiplantae</taxon>
        <taxon>Streptophyta</taxon>
        <taxon>Embryophyta</taxon>
        <taxon>Tracheophyta</taxon>
        <taxon>Spermatophyta</taxon>
        <taxon>Magnoliopsida</taxon>
        <taxon>eudicotyledons</taxon>
        <taxon>Gunneridae</taxon>
        <taxon>Pentapetalae</taxon>
        <taxon>rosids</taxon>
        <taxon>fabids</taxon>
        <taxon>Fabales</taxon>
        <taxon>Fabaceae</taxon>
        <taxon>Papilionoideae</taxon>
        <taxon>50 kb inversion clade</taxon>
        <taxon>dalbergioids sensu lato</taxon>
        <taxon>Dalbergieae</taxon>
        <taxon>Pterocarpus clade</taxon>
        <taxon>Arachis</taxon>
    </lineage>
</organism>
<accession>A0A444X515</accession>
<proteinExistence type="predicted"/>
<sequence>MATMGITSSMNRLRGGSQSTEKRSVGGSASVGRNRSKKAYHPKCKCGSYAILSRSRTIKNLNRIKLSYCDFFTSFDTIFNHLVDDAVEDGGLEDRVNQLEKLRKEVKFYCQQGAYEQILEFFSDAIFGKYFSNENEQGKGLGLGFYIVLEKVSTTMGRDTENDEENERKGDSPSKEEEEKDGEGDNGERSRHCCFLHL</sequence>
<reference evidence="2 3" key="1">
    <citation type="submission" date="2019-01" db="EMBL/GenBank/DDBJ databases">
        <title>Sequencing of cultivated peanut Arachis hypogaea provides insights into genome evolution and oil improvement.</title>
        <authorList>
            <person name="Chen X."/>
        </authorList>
    </citation>
    <scope>NUCLEOTIDE SEQUENCE [LARGE SCALE GENOMIC DNA]</scope>
    <source>
        <strain evidence="3">cv. Fuhuasheng</strain>
        <tissue evidence="2">Leaves</tissue>
    </source>
</reference>
<dbReference type="AlphaFoldDB" id="A0A444X515"/>
<dbReference type="EMBL" id="SDMP01000020">
    <property type="protein sequence ID" value="RYQ84768.1"/>
    <property type="molecule type" value="Genomic_DNA"/>
</dbReference>
<feature type="region of interest" description="Disordered" evidence="1">
    <location>
        <begin position="156"/>
        <end position="191"/>
    </location>
</feature>
<comment type="caution">
    <text evidence="2">The sequence shown here is derived from an EMBL/GenBank/DDBJ whole genome shotgun (WGS) entry which is preliminary data.</text>
</comment>
<dbReference type="Proteomes" id="UP000289738">
    <property type="component" value="Chromosome B10"/>
</dbReference>